<dbReference type="GO" id="GO:0051539">
    <property type="term" value="F:4 iron, 4 sulfur cluster binding"/>
    <property type="evidence" value="ECO:0007669"/>
    <property type="project" value="UniProtKB-KW"/>
</dbReference>
<feature type="compositionally biased region" description="Low complexity" evidence="12">
    <location>
        <begin position="1"/>
        <end position="27"/>
    </location>
</feature>
<dbReference type="SUPFAM" id="SSF52141">
    <property type="entry name" value="Uracil-DNA glycosylase-like"/>
    <property type="match status" value="1"/>
</dbReference>
<evidence type="ECO:0000256" key="10">
    <source>
        <dbReference type="ARBA" id="ARBA00023014"/>
    </source>
</evidence>
<accession>A0A6B2QVM2</accession>
<evidence type="ECO:0000256" key="9">
    <source>
        <dbReference type="ARBA" id="ARBA00023004"/>
    </source>
</evidence>
<comment type="similarity">
    <text evidence="2">Belongs to the uracil-DNA glycosylase (UDG) superfamily. Type 4 (UDGa) family.</text>
</comment>
<feature type="region of interest" description="Disordered" evidence="12">
    <location>
        <begin position="1"/>
        <end position="55"/>
    </location>
</feature>
<evidence type="ECO:0000259" key="13">
    <source>
        <dbReference type="SMART" id="SM00986"/>
    </source>
</evidence>
<sequence>MPRQADQVQVSQARQASESAESSASQDTETKITQTDVAPSSNVFGAQTTATPSRTVSRFAQPVSKILAPVVRAGATETSALAAQAQTLDSLAQGIASCQACGLCMDREHVVVGQGVMQPAVMVVGEAPGEQEDRQGEPFVGRSGMLLDNMLSAIDLGREKNVYVANIIKCRPPGNRNPRPEEVAACRPFLLRQIELIKPLSILAVGKHAAQALLGVEAPLVSMRGQTYTLPHPGHTVPVVVTYHPAYLLRRPAEKALAWKDLNQTRDIVRAITGD</sequence>
<dbReference type="GO" id="GO:0046872">
    <property type="term" value="F:metal ion binding"/>
    <property type="evidence" value="ECO:0007669"/>
    <property type="project" value="UniProtKB-KW"/>
</dbReference>
<dbReference type="Pfam" id="PF03167">
    <property type="entry name" value="UDG"/>
    <property type="match status" value="1"/>
</dbReference>
<evidence type="ECO:0000256" key="4">
    <source>
        <dbReference type="ARBA" id="ARBA00019403"/>
    </source>
</evidence>
<keyword evidence="5" id="KW-0004">4Fe-4S</keyword>
<proteinExistence type="inferred from homology"/>
<keyword evidence="10" id="KW-0411">Iron-sulfur</keyword>
<dbReference type="EMBL" id="JAAGRN010000003">
    <property type="protein sequence ID" value="NDY82696.1"/>
    <property type="molecule type" value="Genomic_DNA"/>
</dbReference>
<protein>
    <recommendedName>
        <fullName evidence="4">Type-4 uracil-DNA glycosylase</fullName>
        <ecNumber evidence="3">3.2.2.27</ecNumber>
    </recommendedName>
</protein>
<organism evidence="14">
    <name type="scientific">Sheuella amnicola</name>
    <dbReference type="NCBI Taxonomy" id="2707330"/>
    <lineage>
        <taxon>Bacteria</taxon>
        <taxon>Pseudomonadati</taxon>
        <taxon>Pseudomonadota</taxon>
        <taxon>Betaproteobacteria</taxon>
        <taxon>Burkholderiales</taxon>
        <taxon>Alcaligenaceae</taxon>
        <taxon>Sheuella</taxon>
    </lineage>
</organism>
<keyword evidence="7" id="KW-0227">DNA damage</keyword>
<feature type="compositionally biased region" description="Polar residues" evidence="12">
    <location>
        <begin position="31"/>
        <end position="55"/>
    </location>
</feature>
<keyword evidence="6" id="KW-0479">Metal-binding</keyword>
<dbReference type="GO" id="GO:0006281">
    <property type="term" value="P:DNA repair"/>
    <property type="evidence" value="ECO:0007669"/>
    <property type="project" value="UniProtKB-KW"/>
</dbReference>
<dbReference type="NCBIfam" id="TIGR00758">
    <property type="entry name" value="UDG_fam4"/>
    <property type="match status" value="1"/>
</dbReference>
<gene>
    <name evidence="14" type="ORF">G3I67_05555</name>
</gene>
<reference evidence="14" key="1">
    <citation type="submission" date="2020-02" db="EMBL/GenBank/DDBJ databases">
        <authorList>
            <person name="Chen W.-M."/>
        </authorList>
    </citation>
    <scope>NUCLEOTIDE SEQUENCE</scope>
    <source>
        <strain evidence="14">NBD-18</strain>
    </source>
</reference>
<keyword evidence="11" id="KW-0234">DNA repair</keyword>
<dbReference type="GO" id="GO:0004844">
    <property type="term" value="F:uracil DNA N-glycosylase activity"/>
    <property type="evidence" value="ECO:0007669"/>
    <property type="project" value="UniProtKB-EC"/>
</dbReference>
<dbReference type="AlphaFoldDB" id="A0A6B2QVM2"/>
<evidence type="ECO:0000256" key="7">
    <source>
        <dbReference type="ARBA" id="ARBA00022763"/>
    </source>
</evidence>
<evidence type="ECO:0000256" key="2">
    <source>
        <dbReference type="ARBA" id="ARBA00006521"/>
    </source>
</evidence>
<evidence type="ECO:0000256" key="1">
    <source>
        <dbReference type="ARBA" id="ARBA00001400"/>
    </source>
</evidence>
<dbReference type="InterPro" id="IPR051536">
    <property type="entry name" value="UDG_Type-4/5"/>
</dbReference>
<evidence type="ECO:0000256" key="11">
    <source>
        <dbReference type="ARBA" id="ARBA00023204"/>
    </source>
</evidence>
<dbReference type="SMART" id="SM00987">
    <property type="entry name" value="UreE_C"/>
    <property type="match status" value="1"/>
</dbReference>
<dbReference type="InterPro" id="IPR036895">
    <property type="entry name" value="Uracil-DNA_glycosylase-like_sf"/>
</dbReference>
<dbReference type="InterPro" id="IPR005122">
    <property type="entry name" value="Uracil-DNA_glycosylase-like"/>
</dbReference>
<evidence type="ECO:0000256" key="6">
    <source>
        <dbReference type="ARBA" id="ARBA00022723"/>
    </source>
</evidence>
<dbReference type="SMART" id="SM00986">
    <property type="entry name" value="UDG"/>
    <property type="match status" value="1"/>
</dbReference>
<evidence type="ECO:0000256" key="12">
    <source>
        <dbReference type="SAM" id="MobiDB-lite"/>
    </source>
</evidence>
<evidence type="ECO:0000256" key="3">
    <source>
        <dbReference type="ARBA" id="ARBA00012030"/>
    </source>
</evidence>
<name>A0A6B2QVM2_9BURK</name>
<dbReference type="Gene3D" id="3.40.470.10">
    <property type="entry name" value="Uracil-DNA glycosylase-like domain"/>
    <property type="match status" value="1"/>
</dbReference>
<evidence type="ECO:0000256" key="8">
    <source>
        <dbReference type="ARBA" id="ARBA00022801"/>
    </source>
</evidence>
<comment type="catalytic activity">
    <reaction evidence="1">
        <text>Hydrolyzes single-stranded DNA or mismatched double-stranded DNA and polynucleotides, releasing free uracil.</text>
        <dbReference type="EC" id="3.2.2.27"/>
    </reaction>
</comment>
<dbReference type="CDD" id="cd10030">
    <property type="entry name" value="UDG-F4_TTUDGA_SPO1dp_like"/>
    <property type="match status" value="1"/>
</dbReference>
<feature type="domain" description="Uracil-DNA glycosylase-like" evidence="13">
    <location>
        <begin position="112"/>
        <end position="263"/>
    </location>
</feature>
<dbReference type="EC" id="3.2.2.27" evidence="3"/>
<dbReference type="PANTHER" id="PTHR33693">
    <property type="entry name" value="TYPE-5 URACIL-DNA GLYCOSYLASE"/>
    <property type="match status" value="1"/>
</dbReference>
<evidence type="ECO:0000256" key="5">
    <source>
        <dbReference type="ARBA" id="ARBA00022485"/>
    </source>
</evidence>
<dbReference type="InterPro" id="IPR005273">
    <property type="entry name" value="Ura-DNA_glyco_family4"/>
</dbReference>
<keyword evidence="9" id="KW-0408">Iron</keyword>
<keyword evidence="8" id="KW-0378">Hydrolase</keyword>
<dbReference type="PANTHER" id="PTHR33693:SF1">
    <property type="entry name" value="TYPE-4 URACIL-DNA GLYCOSYLASE"/>
    <property type="match status" value="1"/>
</dbReference>
<comment type="caution">
    <text evidence="14">The sequence shown here is derived from an EMBL/GenBank/DDBJ whole genome shotgun (WGS) entry which is preliminary data.</text>
</comment>
<evidence type="ECO:0000313" key="14">
    <source>
        <dbReference type="EMBL" id="NDY82696.1"/>
    </source>
</evidence>